<dbReference type="PROSITE" id="PS01359">
    <property type="entry name" value="ZF_PHD_1"/>
    <property type="match status" value="1"/>
</dbReference>
<protein>
    <recommendedName>
        <fullName evidence="6">PHD-type domain-containing protein</fullName>
    </recommendedName>
</protein>
<dbReference type="InterPro" id="IPR019786">
    <property type="entry name" value="Zinc_finger_PHD-type_CS"/>
</dbReference>
<keyword evidence="1" id="KW-0479">Metal-binding</keyword>
<evidence type="ECO:0000313" key="7">
    <source>
        <dbReference type="EMBL" id="CAH0401661.1"/>
    </source>
</evidence>
<dbReference type="InterPro" id="IPR019787">
    <property type="entry name" value="Znf_PHD-finger"/>
</dbReference>
<keyword evidence="8" id="KW-1185">Reference proteome</keyword>
<accession>A0ABN8AZ02</accession>
<dbReference type="Pfam" id="PF25298">
    <property type="entry name" value="Baculo_FP_2nd"/>
    <property type="match status" value="1"/>
</dbReference>
<dbReference type="InterPro" id="IPR013083">
    <property type="entry name" value="Znf_RING/FYVE/PHD"/>
</dbReference>
<dbReference type="EMBL" id="OU963895">
    <property type="protein sequence ID" value="CAH0401661.1"/>
    <property type="molecule type" value="Genomic_DNA"/>
</dbReference>
<gene>
    <name evidence="7" type="ORF">CHILSU_LOCUS4893</name>
</gene>
<evidence type="ECO:0000256" key="4">
    <source>
        <dbReference type="PROSITE-ProRule" id="PRU00146"/>
    </source>
</evidence>
<dbReference type="InterPro" id="IPR001965">
    <property type="entry name" value="Znf_PHD"/>
</dbReference>
<evidence type="ECO:0000259" key="6">
    <source>
        <dbReference type="PROSITE" id="PS50016"/>
    </source>
</evidence>
<feature type="coiled-coil region" evidence="5">
    <location>
        <begin position="159"/>
        <end position="193"/>
    </location>
</feature>
<dbReference type="CDD" id="cd15489">
    <property type="entry name" value="PHD_SF"/>
    <property type="match status" value="1"/>
</dbReference>
<dbReference type="Gene3D" id="3.30.40.10">
    <property type="entry name" value="Zinc/RING finger domain, C3HC4 (zinc finger)"/>
    <property type="match status" value="1"/>
</dbReference>
<keyword evidence="5" id="KW-0175">Coiled coil</keyword>
<reference evidence="7" key="1">
    <citation type="submission" date="2021-12" db="EMBL/GenBank/DDBJ databases">
        <authorList>
            <person name="King R."/>
        </authorList>
    </citation>
    <scope>NUCLEOTIDE SEQUENCE</scope>
</reference>
<proteinExistence type="predicted"/>
<organism evidence="7 8">
    <name type="scientific">Chilo suppressalis</name>
    <name type="common">Asiatic rice borer moth</name>
    <dbReference type="NCBI Taxonomy" id="168631"/>
    <lineage>
        <taxon>Eukaryota</taxon>
        <taxon>Metazoa</taxon>
        <taxon>Ecdysozoa</taxon>
        <taxon>Arthropoda</taxon>
        <taxon>Hexapoda</taxon>
        <taxon>Insecta</taxon>
        <taxon>Pterygota</taxon>
        <taxon>Neoptera</taxon>
        <taxon>Endopterygota</taxon>
        <taxon>Lepidoptera</taxon>
        <taxon>Glossata</taxon>
        <taxon>Ditrysia</taxon>
        <taxon>Pyraloidea</taxon>
        <taxon>Crambidae</taxon>
        <taxon>Crambinae</taxon>
        <taxon>Chilo</taxon>
    </lineage>
</organism>
<evidence type="ECO:0000313" key="8">
    <source>
        <dbReference type="Proteomes" id="UP001153292"/>
    </source>
</evidence>
<dbReference type="SMART" id="SM00249">
    <property type="entry name" value="PHD"/>
    <property type="match status" value="1"/>
</dbReference>
<evidence type="ECO:0000256" key="3">
    <source>
        <dbReference type="ARBA" id="ARBA00022833"/>
    </source>
</evidence>
<evidence type="ECO:0000256" key="1">
    <source>
        <dbReference type="ARBA" id="ARBA00022723"/>
    </source>
</evidence>
<keyword evidence="2 4" id="KW-0863">Zinc-finger</keyword>
<dbReference type="InterPro" id="IPR057251">
    <property type="entry name" value="FP_C"/>
</dbReference>
<name>A0ABN8AZ02_CHISP</name>
<dbReference type="Pfam" id="PF00628">
    <property type="entry name" value="PHD"/>
    <property type="match status" value="1"/>
</dbReference>
<feature type="domain" description="PHD-type" evidence="6">
    <location>
        <begin position="1"/>
        <end position="57"/>
    </location>
</feature>
<dbReference type="InterPro" id="IPR011011">
    <property type="entry name" value="Znf_FYVE_PHD"/>
</dbReference>
<dbReference type="Proteomes" id="UP001153292">
    <property type="component" value="Chromosome 2"/>
</dbReference>
<dbReference type="SUPFAM" id="SSF57903">
    <property type="entry name" value="FYVE/PHD zinc finger"/>
    <property type="match status" value="1"/>
</dbReference>
<evidence type="ECO:0000256" key="5">
    <source>
        <dbReference type="SAM" id="Coils"/>
    </source>
</evidence>
<sequence length="360" mass="41445">MKNCAACNSKLKDNDHLECSRCAEIYHYLCLNMSSEEVNNIKQDAKLKWMCPNCRNKQPKGDNTNNYVRPSTPTGLADITFNVARRKVQTKHDQVITSMGTSSDYVTRTDIQLLIREEMRSVMREFTCELTETITSRFKDITDQLSEFKDSLNFLSEHFDSLKEDIEKHSSDINTLNKENELLRCELNALSSRVRQMDQLSRSANLELQCVPEHRSENVLSIVKQLSGVVKCPVNDSDISYCSRIAKSNNNSERPRSILVKFSTPRLRDTVLAASIQYNKKNPDEKLNSSTLGIDDKKTPIFVVENLTPENRHLHAAARLRAKQLDYKYVWVRAGRVYMRKTDDSEPIFIRNIDVINNLK</sequence>
<evidence type="ECO:0000256" key="2">
    <source>
        <dbReference type="ARBA" id="ARBA00022771"/>
    </source>
</evidence>
<keyword evidence="3" id="KW-0862">Zinc</keyword>
<dbReference type="PROSITE" id="PS50016">
    <property type="entry name" value="ZF_PHD_2"/>
    <property type="match status" value="1"/>
</dbReference>